<dbReference type="Pfam" id="PF00005">
    <property type="entry name" value="ABC_tran"/>
    <property type="match status" value="1"/>
</dbReference>
<dbReference type="PANTHER" id="PTHR24223">
    <property type="entry name" value="ATP-BINDING CASSETTE SUB-FAMILY C"/>
    <property type="match status" value="1"/>
</dbReference>
<reference evidence="11" key="1">
    <citation type="journal article" date="2023" name="Genome Biol. Evol.">
        <title>First Whole Genome Sequence and Flow Cytometry Genome Size Data for the Lichen-Forming Fungus Ramalina farinacea (Ascomycota).</title>
        <authorList>
            <person name="Llewellyn T."/>
            <person name="Mian S."/>
            <person name="Hill R."/>
            <person name="Leitch I.J."/>
            <person name="Gaya E."/>
        </authorList>
    </citation>
    <scope>NUCLEOTIDE SEQUENCE</scope>
    <source>
        <strain evidence="11">LIQ254RAFAR</strain>
    </source>
</reference>
<dbReference type="InterPro" id="IPR003439">
    <property type="entry name" value="ABC_transporter-like_ATP-bd"/>
</dbReference>
<proteinExistence type="inferred from homology"/>
<feature type="compositionally biased region" description="Low complexity" evidence="8">
    <location>
        <begin position="348"/>
        <end position="366"/>
    </location>
</feature>
<dbReference type="Gene3D" id="3.40.50.300">
    <property type="entry name" value="P-loop containing nucleotide triphosphate hydrolases"/>
    <property type="match status" value="1"/>
</dbReference>
<keyword evidence="7" id="KW-0472">Membrane</keyword>
<name>A0AA43QM21_9LECA</name>
<dbReference type="GO" id="GO:0016020">
    <property type="term" value="C:membrane"/>
    <property type="evidence" value="ECO:0007669"/>
    <property type="project" value="UniProtKB-SubCell"/>
</dbReference>
<dbReference type="CDD" id="cd03250">
    <property type="entry name" value="ABCC_MRP_domain1"/>
    <property type="match status" value="1"/>
</dbReference>
<dbReference type="InterPro" id="IPR050173">
    <property type="entry name" value="ABC_transporter_C-like"/>
</dbReference>
<keyword evidence="4" id="KW-0547">Nucleotide-binding</keyword>
<keyword evidence="9" id="KW-0732">Signal</keyword>
<evidence type="ECO:0000256" key="2">
    <source>
        <dbReference type="ARBA" id="ARBA00009726"/>
    </source>
</evidence>
<evidence type="ECO:0000313" key="12">
    <source>
        <dbReference type="Proteomes" id="UP001161017"/>
    </source>
</evidence>
<dbReference type="InterPro" id="IPR036640">
    <property type="entry name" value="ABC1_TM_sf"/>
</dbReference>
<protein>
    <recommendedName>
        <fullName evidence="10">ABC transporter domain-containing protein</fullName>
    </recommendedName>
</protein>
<dbReference type="Proteomes" id="UP001161017">
    <property type="component" value="Unassembled WGS sequence"/>
</dbReference>
<feature type="chain" id="PRO_5041468874" description="ABC transporter domain-containing protein" evidence="9">
    <location>
        <begin position="20"/>
        <end position="438"/>
    </location>
</feature>
<comment type="subcellular location">
    <subcellularLocation>
        <location evidence="1">Membrane</location>
        <topology evidence="1">Multi-pass membrane protein</topology>
    </subcellularLocation>
</comment>
<dbReference type="GO" id="GO:0016887">
    <property type="term" value="F:ATP hydrolysis activity"/>
    <property type="evidence" value="ECO:0007669"/>
    <property type="project" value="InterPro"/>
</dbReference>
<dbReference type="GO" id="GO:0005524">
    <property type="term" value="F:ATP binding"/>
    <property type="evidence" value="ECO:0007669"/>
    <property type="project" value="UniProtKB-KW"/>
</dbReference>
<organism evidence="11 12">
    <name type="scientific">Ramalina farinacea</name>
    <dbReference type="NCBI Taxonomy" id="258253"/>
    <lineage>
        <taxon>Eukaryota</taxon>
        <taxon>Fungi</taxon>
        <taxon>Dikarya</taxon>
        <taxon>Ascomycota</taxon>
        <taxon>Pezizomycotina</taxon>
        <taxon>Lecanoromycetes</taxon>
        <taxon>OSLEUM clade</taxon>
        <taxon>Lecanoromycetidae</taxon>
        <taxon>Lecanorales</taxon>
        <taxon>Lecanorineae</taxon>
        <taxon>Ramalinaceae</taxon>
        <taxon>Ramalina</taxon>
    </lineage>
</organism>
<comment type="caution">
    <text evidence="11">The sequence shown here is derived from an EMBL/GenBank/DDBJ whole genome shotgun (WGS) entry which is preliminary data.</text>
</comment>
<keyword evidence="6" id="KW-1133">Transmembrane helix</keyword>
<evidence type="ECO:0000313" key="11">
    <source>
        <dbReference type="EMBL" id="MDI1487834.1"/>
    </source>
</evidence>
<gene>
    <name evidence="11" type="ORF">OHK93_007107</name>
</gene>
<dbReference type="PROSITE" id="PS50893">
    <property type="entry name" value="ABC_TRANSPORTER_2"/>
    <property type="match status" value="1"/>
</dbReference>
<comment type="similarity">
    <text evidence="2">Belongs to the ABC transporter superfamily. ABCC family. Conjugate transporter (TC 3.A.1.208) subfamily.</text>
</comment>
<keyword evidence="5" id="KW-0067">ATP-binding</keyword>
<evidence type="ECO:0000256" key="6">
    <source>
        <dbReference type="ARBA" id="ARBA00022989"/>
    </source>
</evidence>
<dbReference type="SMART" id="SM00382">
    <property type="entry name" value="AAA"/>
    <property type="match status" value="1"/>
</dbReference>
<feature type="domain" description="ABC transporter" evidence="10">
    <location>
        <begin position="78"/>
        <end position="332"/>
    </location>
</feature>
<evidence type="ECO:0000256" key="1">
    <source>
        <dbReference type="ARBA" id="ARBA00004141"/>
    </source>
</evidence>
<dbReference type="InterPro" id="IPR017871">
    <property type="entry name" value="ABC_transporter-like_CS"/>
</dbReference>
<evidence type="ECO:0000256" key="4">
    <source>
        <dbReference type="ARBA" id="ARBA00022741"/>
    </source>
</evidence>
<dbReference type="SUPFAM" id="SSF52540">
    <property type="entry name" value="P-loop containing nucleoside triphosphate hydrolases"/>
    <property type="match status" value="1"/>
</dbReference>
<evidence type="ECO:0000256" key="9">
    <source>
        <dbReference type="SAM" id="SignalP"/>
    </source>
</evidence>
<dbReference type="AlphaFoldDB" id="A0AA43QM21"/>
<dbReference type="PROSITE" id="PS00211">
    <property type="entry name" value="ABC_TRANSPORTER_1"/>
    <property type="match status" value="1"/>
</dbReference>
<evidence type="ECO:0000256" key="8">
    <source>
        <dbReference type="SAM" id="MobiDB-lite"/>
    </source>
</evidence>
<evidence type="ECO:0000259" key="10">
    <source>
        <dbReference type="PROSITE" id="PS50893"/>
    </source>
</evidence>
<dbReference type="InterPro" id="IPR027417">
    <property type="entry name" value="P-loop_NTPase"/>
</dbReference>
<feature type="signal peptide" evidence="9">
    <location>
        <begin position="1"/>
        <end position="19"/>
    </location>
</feature>
<evidence type="ECO:0000256" key="3">
    <source>
        <dbReference type="ARBA" id="ARBA00022692"/>
    </source>
</evidence>
<sequence length="438" mass="48095">MSWIAGPILFAAITLSTISIYEGGISPSTTFTALAIFQRLEGTLSIVPGLVTDFFDAWVSFDRIEQFLFSPERTDTTVDAELIAFEGACIAWPSDEGIPRQPTLHSLDFKFPRNELSIIAGPTGVGKSLLLAAMIGEADLLSGTIRRPRLDLSFQGQGIELSSKQWIIPKAISFVAQTPWIEGASLRDNILFGLPLSESRYTLVLQACALIQDIAAMEDRDKTELGAHGISLSGGQRSRLALARALYSRAEVLIIDDIFSSVDAHVGRHLLDHALTGDLAKDRTLIVATHHIELCLSRASFVVMLNKGTADYAGETEPLLRETDILVDDRGTQDGLDHSEYEAPLHTDSAQSSASLSDDSSISLNDPRSFASSSQKENGINVYTCTDKIRTNTEAKRLIQEEQHQSGRTKFYVYTEYLRAASAWPWVYWVIVVTLLVG</sequence>
<accession>A0AA43QM21</accession>
<feature type="region of interest" description="Disordered" evidence="8">
    <location>
        <begin position="344"/>
        <end position="375"/>
    </location>
</feature>
<evidence type="ECO:0000256" key="5">
    <source>
        <dbReference type="ARBA" id="ARBA00022840"/>
    </source>
</evidence>
<keyword evidence="12" id="KW-1185">Reference proteome</keyword>
<evidence type="ECO:0000256" key="7">
    <source>
        <dbReference type="ARBA" id="ARBA00023136"/>
    </source>
</evidence>
<dbReference type="InterPro" id="IPR003593">
    <property type="entry name" value="AAA+_ATPase"/>
</dbReference>
<keyword evidence="3" id="KW-0812">Transmembrane</keyword>
<dbReference type="Gene3D" id="1.20.1560.10">
    <property type="entry name" value="ABC transporter type 1, transmembrane domain"/>
    <property type="match status" value="1"/>
</dbReference>
<dbReference type="PANTHER" id="PTHR24223:SF456">
    <property type="entry name" value="MULTIDRUG RESISTANCE-ASSOCIATED PROTEIN LETHAL(2)03659"/>
    <property type="match status" value="1"/>
</dbReference>
<dbReference type="EMBL" id="JAPUFD010000006">
    <property type="protein sequence ID" value="MDI1487834.1"/>
    <property type="molecule type" value="Genomic_DNA"/>
</dbReference>
<dbReference type="GO" id="GO:0042626">
    <property type="term" value="F:ATPase-coupled transmembrane transporter activity"/>
    <property type="evidence" value="ECO:0007669"/>
    <property type="project" value="TreeGrafter"/>
</dbReference>